<sequence>MAAGFARVVRFVAGSALGIAAGAVVAATFSPERRRAIEERVRARLAEARRAATEAESRTESELWARFRQLIGLQSPDGLPAPPRPQGEGR</sequence>
<dbReference type="AlphaFoldDB" id="A0A831WZ77"/>
<name>A0A831WZ77_9BACT</name>
<protein>
    <recommendedName>
        <fullName evidence="2">YtxH domain-containing protein</fullName>
    </recommendedName>
</protein>
<evidence type="ECO:0008006" key="2">
    <source>
        <dbReference type="Google" id="ProtNLM"/>
    </source>
</evidence>
<gene>
    <name evidence="1" type="ORF">ENP34_02375</name>
</gene>
<evidence type="ECO:0000313" key="1">
    <source>
        <dbReference type="EMBL" id="HEG90279.1"/>
    </source>
</evidence>
<comment type="caution">
    <text evidence="1">The sequence shown here is derived from an EMBL/GenBank/DDBJ whole genome shotgun (WGS) entry which is preliminary data.</text>
</comment>
<reference evidence="1" key="1">
    <citation type="journal article" date="2020" name="mSystems">
        <title>Genome- and Community-Level Interaction Insights into Carbon Utilization and Element Cycling Functions of Hydrothermarchaeota in Hydrothermal Sediment.</title>
        <authorList>
            <person name="Zhou Z."/>
            <person name="Liu Y."/>
            <person name="Xu W."/>
            <person name="Pan J."/>
            <person name="Luo Z.H."/>
            <person name="Li M."/>
        </authorList>
    </citation>
    <scope>NUCLEOTIDE SEQUENCE [LARGE SCALE GENOMIC DNA]</scope>
    <source>
        <strain evidence="1">SpSt-210</strain>
    </source>
</reference>
<accession>A0A831WZ77</accession>
<proteinExistence type="predicted"/>
<dbReference type="EMBL" id="DSIY01000052">
    <property type="protein sequence ID" value="HEG90279.1"/>
    <property type="molecule type" value="Genomic_DNA"/>
</dbReference>
<organism evidence="1">
    <name type="scientific">Thermorudis peleae</name>
    <dbReference type="NCBI Taxonomy" id="1382356"/>
    <lineage>
        <taxon>Bacteria</taxon>
        <taxon>Pseudomonadati</taxon>
        <taxon>Thermomicrobiota</taxon>
        <taxon>Thermomicrobia</taxon>
        <taxon>Thermomicrobia incertae sedis</taxon>
        <taxon>Thermorudis</taxon>
    </lineage>
</organism>